<evidence type="ECO:0000313" key="1">
    <source>
        <dbReference type="EMBL" id="OCS83291.1"/>
    </source>
</evidence>
<accession>A0A1C0Y802</accession>
<sequence length="184" mass="19163">MVLDETTELVASAVVGTIADLGEVISNGAGGSIILIEDAKEGAVYTVTIDGTEYTSFTEEGSTAINFDGLAPEAVTATAEVTVKENRLSVNGNTVNITLYDTDDLAVLKDAAKGQLSEDATATITLPDGGTLTTELTAANAVEEVLTFLQSKNQTAATLKGKTFKVTLADKEDATKTTEYTLVF</sequence>
<gene>
    <name evidence="1" type="ORF">A6M13_04510</name>
</gene>
<dbReference type="RefSeq" id="WP_066546885.1">
    <property type="nucleotide sequence ID" value="NZ_MASJ01000038.1"/>
</dbReference>
<reference evidence="1 2" key="1">
    <citation type="submission" date="2016-07" db="EMBL/GenBank/DDBJ databases">
        <title>Caryophanon tenue genome sequencing.</title>
        <authorList>
            <person name="Verma A."/>
            <person name="Pal Y."/>
            <person name="Krishnamurthi S."/>
        </authorList>
    </citation>
    <scope>NUCLEOTIDE SEQUENCE [LARGE SCALE GENOMIC DNA]</scope>
    <source>
        <strain evidence="1 2">DSM 14152</strain>
    </source>
</reference>
<keyword evidence="2" id="KW-1185">Reference proteome</keyword>
<name>A0A1C0Y802_9BACL</name>
<organism evidence="1 2">
    <name type="scientific">Caryophanon tenue</name>
    <dbReference type="NCBI Taxonomy" id="33978"/>
    <lineage>
        <taxon>Bacteria</taxon>
        <taxon>Bacillati</taxon>
        <taxon>Bacillota</taxon>
        <taxon>Bacilli</taxon>
        <taxon>Bacillales</taxon>
        <taxon>Caryophanaceae</taxon>
        <taxon>Caryophanon</taxon>
    </lineage>
</organism>
<dbReference type="Proteomes" id="UP000093199">
    <property type="component" value="Unassembled WGS sequence"/>
</dbReference>
<dbReference type="EMBL" id="MASJ01000038">
    <property type="protein sequence ID" value="OCS83291.1"/>
    <property type="molecule type" value="Genomic_DNA"/>
</dbReference>
<proteinExistence type="predicted"/>
<dbReference type="AlphaFoldDB" id="A0A1C0Y802"/>
<dbReference type="STRING" id="33978.A6M13_04510"/>
<evidence type="ECO:0000313" key="2">
    <source>
        <dbReference type="Proteomes" id="UP000093199"/>
    </source>
</evidence>
<comment type="caution">
    <text evidence="1">The sequence shown here is derived from an EMBL/GenBank/DDBJ whole genome shotgun (WGS) entry which is preliminary data.</text>
</comment>
<protein>
    <submittedName>
        <fullName evidence="1">Uncharacterized protein</fullName>
    </submittedName>
</protein>